<dbReference type="Gene3D" id="2.160.20.10">
    <property type="entry name" value="Single-stranded right-handed beta-helix, Pectin lyase-like"/>
    <property type="match status" value="2"/>
</dbReference>
<dbReference type="InterPro" id="IPR011050">
    <property type="entry name" value="Pectin_lyase_fold/virulence"/>
</dbReference>
<reference evidence="2 3" key="1">
    <citation type="submission" date="2014-04" db="EMBL/GenBank/DDBJ databases">
        <authorList>
            <consortium name="DOE Joint Genome Institute"/>
            <person name="Kuo A."/>
            <person name="Martino E."/>
            <person name="Perotto S."/>
            <person name="Kohler A."/>
            <person name="Nagy L.G."/>
            <person name="Floudas D."/>
            <person name="Copeland A."/>
            <person name="Barry K.W."/>
            <person name="Cichocki N."/>
            <person name="Veneault-Fourrey C."/>
            <person name="LaButti K."/>
            <person name="Lindquist E.A."/>
            <person name="Lipzen A."/>
            <person name="Lundell T."/>
            <person name="Morin E."/>
            <person name="Murat C."/>
            <person name="Sun H."/>
            <person name="Tunlid A."/>
            <person name="Henrissat B."/>
            <person name="Grigoriev I.V."/>
            <person name="Hibbett D.S."/>
            <person name="Martin F."/>
            <person name="Nordberg H.P."/>
            <person name="Cantor M.N."/>
            <person name="Hua S.X."/>
        </authorList>
    </citation>
    <scope>NUCLEOTIDE SEQUENCE [LARGE SCALE GENOMIC DNA]</scope>
    <source>
        <strain evidence="2 3">Zn</strain>
    </source>
</reference>
<evidence type="ECO:0000259" key="1">
    <source>
        <dbReference type="Pfam" id="PF12708"/>
    </source>
</evidence>
<dbReference type="PANTHER" id="PTHR33928:SF2">
    <property type="entry name" value="PECTATE LYASE SUPERFAMILY PROTEIN DOMAIN-CONTAINING PROTEIN-RELATED"/>
    <property type="match status" value="1"/>
</dbReference>
<reference evidence="3" key="2">
    <citation type="submission" date="2015-01" db="EMBL/GenBank/DDBJ databases">
        <title>Evolutionary Origins and Diversification of the Mycorrhizal Mutualists.</title>
        <authorList>
            <consortium name="DOE Joint Genome Institute"/>
            <consortium name="Mycorrhizal Genomics Consortium"/>
            <person name="Kohler A."/>
            <person name="Kuo A."/>
            <person name="Nagy L.G."/>
            <person name="Floudas D."/>
            <person name="Copeland A."/>
            <person name="Barry K.W."/>
            <person name="Cichocki N."/>
            <person name="Veneault-Fourrey C."/>
            <person name="LaButti K."/>
            <person name="Lindquist E.A."/>
            <person name="Lipzen A."/>
            <person name="Lundell T."/>
            <person name="Morin E."/>
            <person name="Murat C."/>
            <person name="Riley R."/>
            <person name="Ohm R."/>
            <person name="Sun H."/>
            <person name="Tunlid A."/>
            <person name="Henrissat B."/>
            <person name="Grigoriev I.V."/>
            <person name="Hibbett D.S."/>
            <person name="Martin F."/>
        </authorList>
    </citation>
    <scope>NUCLEOTIDE SEQUENCE [LARGE SCALE GENOMIC DNA]</scope>
    <source>
        <strain evidence="3">Zn</strain>
    </source>
</reference>
<feature type="domain" description="Rhamnogalacturonase A/B/Epimerase-like pectate lyase" evidence="1">
    <location>
        <begin position="2"/>
        <end position="182"/>
    </location>
</feature>
<dbReference type="InParanoid" id="A0A0C3D747"/>
<dbReference type="AlphaFoldDB" id="A0A0C3D747"/>
<dbReference type="PANTHER" id="PTHR33928">
    <property type="entry name" value="POLYGALACTURONASE QRT3"/>
    <property type="match status" value="1"/>
</dbReference>
<organism evidence="2 3">
    <name type="scientific">Oidiodendron maius (strain Zn)</name>
    <dbReference type="NCBI Taxonomy" id="913774"/>
    <lineage>
        <taxon>Eukaryota</taxon>
        <taxon>Fungi</taxon>
        <taxon>Dikarya</taxon>
        <taxon>Ascomycota</taxon>
        <taxon>Pezizomycotina</taxon>
        <taxon>Leotiomycetes</taxon>
        <taxon>Leotiomycetes incertae sedis</taxon>
        <taxon>Myxotrichaceae</taxon>
        <taxon>Oidiodendron</taxon>
    </lineage>
</organism>
<proteinExistence type="predicted"/>
<dbReference type="Pfam" id="PF12708">
    <property type="entry name" value="Pect-lyase_RHGA_epim"/>
    <property type="match status" value="2"/>
</dbReference>
<dbReference type="EMBL" id="KN832870">
    <property type="protein sequence ID" value="KIN07154.1"/>
    <property type="molecule type" value="Genomic_DNA"/>
</dbReference>
<dbReference type="HOGENOM" id="CLU_002540_2_2_1"/>
<dbReference type="OrthoDB" id="1046782at2759"/>
<evidence type="ECO:0000313" key="2">
    <source>
        <dbReference type="EMBL" id="KIN07154.1"/>
    </source>
</evidence>
<name>A0A0C3D747_OIDMZ</name>
<gene>
    <name evidence="2" type="ORF">OIDMADRAFT_185520</name>
</gene>
<keyword evidence="3" id="KW-1185">Reference proteome</keyword>
<dbReference type="SUPFAM" id="SSF51126">
    <property type="entry name" value="Pectin lyase-like"/>
    <property type="match status" value="2"/>
</dbReference>
<protein>
    <submittedName>
        <fullName evidence="2">Glycoside hydrolase family 55 protein</fullName>
    </submittedName>
</protein>
<feature type="domain" description="Rhamnogalacturonase A/B/Epimerase-like pectate lyase" evidence="1">
    <location>
        <begin position="312"/>
        <end position="370"/>
    </location>
</feature>
<accession>A0A0C3D747</accession>
<sequence>MGTTGAPAVVYFPEGTYLMGKTINSYVDTFLIGNPLNRPTLKASSSFNGSIFLNMYDPGQDSTTNFYIGVKNLVLDSTSYSPSTPFLLMDWAVSQATQLTNVLFKMPPSSQHTGVATPEGGSGTYMGNLDFEGGKIGINMNNQQYSVKSVTFTGTTTGILLSHGFAIVFQDIQFTNCVTGINATVGGFGNVGSYALIDSVAKSVQTVVLSKTQTTSSGTTGDDSIVIDNLQTSNVGKTVVAGGVTLLTGSVPKTWVYGNAYLKGGAANGVHDAGTTYQTLRSPQLVSGGKFFTMAPPTYQQYSVDQVVNIKNVKGFPVYGDGKTDDTRNINAILKRNAGCAITFFPQGTYLVSDTIHIPPGSRIVGEALTAISAIGSKFANEKSPYPMVQVGLPGQVGVAQISDIVFTVGDVLPGCILLQVNMAGISKGDVGLWNSHFRVGGAYGSGVETKCQGGIPCQAAFLMLHLTPTSSVYIEDMWGWTADHDLDQNFNQLISTGRGALVESTRGTWLVGTAFEHNTLYQYNLINAENVFVGMQQSETPYWQGTNGPAQAPAPWTPNAAYGDPTFSNCEEDDPNCRMAWYERIVSGSNLYLYGSGFWTFFNDVDSCHGLNGTCQNNAVEIVSNPTLLYWWNLNTRGCLNMLIDDGEVLETGAANTGSWGSVVAATLTHSRIAARWLGKVAF</sequence>
<dbReference type="STRING" id="913774.A0A0C3D747"/>
<dbReference type="GO" id="GO:0004650">
    <property type="term" value="F:polygalacturonase activity"/>
    <property type="evidence" value="ECO:0007669"/>
    <property type="project" value="InterPro"/>
</dbReference>
<dbReference type="InterPro" id="IPR012334">
    <property type="entry name" value="Pectin_lyas_fold"/>
</dbReference>
<dbReference type="FunFam" id="2.160.20.10:FF:000049">
    <property type="entry name" value="Putative exo-beta-1,3-glucanase"/>
    <property type="match status" value="1"/>
</dbReference>
<evidence type="ECO:0000313" key="3">
    <source>
        <dbReference type="Proteomes" id="UP000054321"/>
    </source>
</evidence>
<dbReference type="Proteomes" id="UP000054321">
    <property type="component" value="Unassembled WGS sequence"/>
</dbReference>
<dbReference type="CDD" id="cd23668">
    <property type="entry name" value="GH55_beta13glucanase-like"/>
    <property type="match status" value="1"/>
</dbReference>
<dbReference type="InterPro" id="IPR024535">
    <property type="entry name" value="RHGA/B-epi-like_pectate_lyase"/>
</dbReference>
<dbReference type="InterPro" id="IPR039279">
    <property type="entry name" value="QRT3-like"/>
</dbReference>
<keyword evidence="2" id="KW-0378">Hydrolase</keyword>